<evidence type="ECO:0000313" key="3">
    <source>
        <dbReference type="EMBL" id="TRM64537.1"/>
    </source>
</evidence>
<sequence length="1034" mass="115066">MPKAAQSAKRCLAALAARHAKSANPPPQATENTRPPLAPRTGRSTRARPIPPEPSLLEKLQAQHTALEEEVTSLRATAAEQALQLLQAEDDLKKEKEAVTKMKNSKALLASQLRSKETTFEKARKRIGRLKLDKKDIRSELEEKHAQHVRDLEAEHVESCASHVSELESLRTQVKQLSNDLSVALSRLDRLRQSAATHRRAKYALNKKVLRCLEALRRVRSGLLDLRKRLSFDPKEGGKFSAKSRWITRQLTRYGVKPRCLKPAISDTALLFGITLRSSFLGARTAGRINTGESSIWTLLQLAREVKNSMVVTTDGTSHKKITHEATQISHSVPTYDSDVDDSDRSTWVKATRFVSVKEAIRHDAESQHKGKLAVAAEMTDTYNRSPLASIDGSQMRSKTFSRKQLGQCKDHAADGVKEWALAAAEKERDVKELLAEEAYSKVDARTILDAVFSLTEAEVQLAIGKERESGSVSWAERVDIANALLKKKLGHDAYAKLEGQEKDLNTLFIFGGCCSHKDLNAFKYGTDGVAVLWKSGRLTTPQPTLLPNKLLDSIISLGSKAGVDARLKAMDMSTSGGPKFVSLLGAIFRNKDDKKGYQHAGQALVQSYKRELHGDDAISYANIADTNNTRFQSTGKAAVEYVTYDAEYRQTIEAISAAKVKAGANHMELVVLKAMDCRATLMDLIAMGVYMIVVSEPYMIAVREDGKDGTPSNLLLTVNLHRRIASFCDEIADFPRNPFDEGVSLASRTLDGKPVRNRRFIAKCLQAFEWTGDEVLEVVSAMFRGAAKGWRRFTPEFAPDGPIDRLTPFQRSVLYIPATNDHNEGALGTLRLFLRANPCSTTATFNANERMRRNNTEKFITKVSTPELDTWVMREGRTISAKRETAKFKEDVAADYRERADAHERKVAKKLKDAQERLERLRAVGLVTDIALINAMALPALREQLEIHIDIIKDPILGDKKQFRWGMVKTLIPRRMAVIAALGRYQTANPGLLDADSAPSLLPSPMEVDEDLMETPAEGLLESEDDLMDDEYF</sequence>
<keyword evidence="1" id="KW-0175">Coiled coil</keyword>
<evidence type="ECO:0000313" key="4">
    <source>
        <dbReference type="Proteomes" id="UP000320762"/>
    </source>
</evidence>
<feature type="region of interest" description="Disordered" evidence="2">
    <location>
        <begin position="997"/>
        <end position="1034"/>
    </location>
</feature>
<dbReference type="OrthoDB" id="3043234at2759"/>
<protein>
    <submittedName>
        <fullName evidence="3">Uncharacterized protein</fullName>
    </submittedName>
</protein>
<comment type="caution">
    <text evidence="3">The sequence shown here is derived from an EMBL/GenBank/DDBJ whole genome shotgun (WGS) entry which is preliminary data.</text>
</comment>
<feature type="region of interest" description="Disordered" evidence="2">
    <location>
        <begin position="17"/>
        <end position="54"/>
    </location>
</feature>
<evidence type="ECO:0000256" key="2">
    <source>
        <dbReference type="SAM" id="MobiDB-lite"/>
    </source>
</evidence>
<dbReference type="AlphaFoldDB" id="A0A550CIB7"/>
<feature type="coiled-coil region" evidence="1">
    <location>
        <begin position="57"/>
        <end position="194"/>
    </location>
</feature>
<feature type="coiled-coil region" evidence="1">
    <location>
        <begin position="887"/>
        <end position="925"/>
    </location>
</feature>
<dbReference type="EMBL" id="VDMD01000007">
    <property type="protein sequence ID" value="TRM64537.1"/>
    <property type="molecule type" value="Genomic_DNA"/>
</dbReference>
<accession>A0A550CIB7</accession>
<evidence type="ECO:0000256" key="1">
    <source>
        <dbReference type="SAM" id="Coils"/>
    </source>
</evidence>
<feature type="compositionally biased region" description="Acidic residues" evidence="2">
    <location>
        <begin position="1022"/>
        <end position="1034"/>
    </location>
</feature>
<gene>
    <name evidence="3" type="ORF">BD626DRAFT_629463</name>
</gene>
<reference evidence="3 4" key="1">
    <citation type="journal article" date="2019" name="New Phytol.">
        <title>Comparative genomics reveals unique wood-decay strategies and fruiting body development in the Schizophyllaceae.</title>
        <authorList>
            <person name="Almasi E."/>
            <person name="Sahu N."/>
            <person name="Krizsan K."/>
            <person name="Balint B."/>
            <person name="Kovacs G.M."/>
            <person name="Kiss B."/>
            <person name="Cseklye J."/>
            <person name="Drula E."/>
            <person name="Henrissat B."/>
            <person name="Nagy I."/>
            <person name="Chovatia M."/>
            <person name="Adam C."/>
            <person name="LaButti K."/>
            <person name="Lipzen A."/>
            <person name="Riley R."/>
            <person name="Grigoriev I.V."/>
            <person name="Nagy L.G."/>
        </authorList>
    </citation>
    <scope>NUCLEOTIDE SEQUENCE [LARGE SCALE GENOMIC DNA]</scope>
    <source>
        <strain evidence="3 4">NL-1724</strain>
    </source>
</reference>
<name>A0A550CIB7_9AGAR</name>
<proteinExistence type="predicted"/>
<organism evidence="3 4">
    <name type="scientific">Schizophyllum amplum</name>
    <dbReference type="NCBI Taxonomy" id="97359"/>
    <lineage>
        <taxon>Eukaryota</taxon>
        <taxon>Fungi</taxon>
        <taxon>Dikarya</taxon>
        <taxon>Basidiomycota</taxon>
        <taxon>Agaricomycotina</taxon>
        <taxon>Agaricomycetes</taxon>
        <taxon>Agaricomycetidae</taxon>
        <taxon>Agaricales</taxon>
        <taxon>Schizophyllaceae</taxon>
        <taxon>Schizophyllum</taxon>
    </lineage>
</organism>
<dbReference type="Proteomes" id="UP000320762">
    <property type="component" value="Unassembled WGS sequence"/>
</dbReference>
<keyword evidence="4" id="KW-1185">Reference proteome</keyword>
<dbReference type="STRING" id="97359.A0A550CIB7"/>